<dbReference type="GO" id="GO:0008168">
    <property type="term" value="F:methyltransferase activity"/>
    <property type="evidence" value="ECO:0007669"/>
    <property type="project" value="UniProtKB-KW"/>
</dbReference>
<evidence type="ECO:0000313" key="3">
    <source>
        <dbReference type="Proteomes" id="UP000003704"/>
    </source>
</evidence>
<dbReference type="STRING" id="1172194.WQQ_13090"/>
<sequence length="58" mass="6330">MQCGWLKDRYGVSWQVAPRILGQLAVDPDPVQAARVFGAMMKMVKIDLAQIEQAANGG</sequence>
<protein>
    <submittedName>
        <fullName evidence="2">Putative 3-demethylubiquinone-93-methyltransferase protein</fullName>
    </submittedName>
</protein>
<proteinExistence type="predicted"/>
<reference evidence="2 3" key="1">
    <citation type="journal article" date="2012" name="J. Bacteriol.">
        <title>Genome Sequence of n-Alkane-Degrading Hydrocarboniphaga effusa Strain AP103T (ATCC BAA-332T).</title>
        <authorList>
            <person name="Chang H.K."/>
            <person name="Zylstra G.J."/>
            <person name="Chae J.C."/>
        </authorList>
    </citation>
    <scope>NUCLEOTIDE SEQUENCE [LARGE SCALE GENOMIC DNA]</scope>
    <source>
        <strain evidence="2 3">AP103</strain>
    </source>
</reference>
<evidence type="ECO:0000259" key="1">
    <source>
        <dbReference type="Pfam" id="PF06983"/>
    </source>
</evidence>
<evidence type="ECO:0000313" key="2">
    <source>
        <dbReference type="EMBL" id="EIT71172.1"/>
    </source>
</evidence>
<dbReference type="PANTHER" id="PTHR33990">
    <property type="entry name" value="PROTEIN YJDN-RELATED"/>
    <property type="match status" value="1"/>
</dbReference>
<feature type="domain" description="PhnB-like" evidence="1">
    <location>
        <begin position="2"/>
        <end position="16"/>
    </location>
</feature>
<keyword evidence="2" id="KW-0489">Methyltransferase</keyword>
<keyword evidence="2" id="KW-0808">Transferase</keyword>
<dbReference type="Pfam" id="PF06983">
    <property type="entry name" value="3-dmu-9_3-mt"/>
    <property type="match status" value="1"/>
</dbReference>
<dbReference type="InterPro" id="IPR029068">
    <property type="entry name" value="Glyas_Bleomycin-R_OHBP_Dase"/>
</dbReference>
<dbReference type="Proteomes" id="UP000003704">
    <property type="component" value="Unassembled WGS sequence"/>
</dbReference>
<dbReference type="SUPFAM" id="SSF54593">
    <property type="entry name" value="Glyoxalase/Bleomycin resistance protein/Dihydroxybiphenyl dioxygenase"/>
    <property type="match status" value="1"/>
</dbReference>
<keyword evidence="2" id="KW-0830">Ubiquinone</keyword>
<gene>
    <name evidence="2" type="ORF">WQQ_13090</name>
</gene>
<dbReference type="PANTHER" id="PTHR33990:SF2">
    <property type="entry name" value="PHNB-LIKE DOMAIN-CONTAINING PROTEIN"/>
    <property type="match status" value="1"/>
</dbReference>
<dbReference type="EMBL" id="AKGD01000001">
    <property type="protein sequence ID" value="EIT71172.1"/>
    <property type="molecule type" value="Genomic_DNA"/>
</dbReference>
<keyword evidence="3" id="KW-1185">Reference proteome</keyword>
<organism evidence="2 3">
    <name type="scientific">Hydrocarboniphaga effusa AP103</name>
    <dbReference type="NCBI Taxonomy" id="1172194"/>
    <lineage>
        <taxon>Bacteria</taxon>
        <taxon>Pseudomonadati</taxon>
        <taxon>Pseudomonadota</taxon>
        <taxon>Gammaproteobacteria</taxon>
        <taxon>Nevskiales</taxon>
        <taxon>Nevskiaceae</taxon>
        <taxon>Hydrocarboniphaga</taxon>
    </lineage>
</organism>
<dbReference type="AlphaFoldDB" id="I7ZHF7"/>
<comment type="caution">
    <text evidence="2">The sequence shown here is derived from an EMBL/GenBank/DDBJ whole genome shotgun (WGS) entry which is preliminary data.</text>
</comment>
<dbReference type="Gene3D" id="3.10.180.10">
    <property type="entry name" value="2,3-Dihydroxybiphenyl 1,2-Dioxygenase, domain 1"/>
    <property type="match status" value="1"/>
</dbReference>
<dbReference type="GO" id="GO:0032259">
    <property type="term" value="P:methylation"/>
    <property type="evidence" value="ECO:0007669"/>
    <property type="project" value="UniProtKB-KW"/>
</dbReference>
<accession>I7ZHF7</accession>
<dbReference type="InterPro" id="IPR028973">
    <property type="entry name" value="PhnB-like"/>
</dbReference>
<name>I7ZHF7_9GAMM</name>